<proteinExistence type="predicted"/>
<gene>
    <name evidence="3" type="primary">LOC106125080</name>
</gene>
<feature type="chain" id="PRO_5042474042" evidence="2">
    <location>
        <begin position="23"/>
        <end position="623"/>
    </location>
</feature>
<dbReference type="AlphaFoldDB" id="A0AAJ7EHJ3"/>
<accession>A0AAJ7EHJ3</accession>
<dbReference type="GeneID" id="106125080"/>
<feature type="region of interest" description="Disordered" evidence="1">
    <location>
        <begin position="129"/>
        <end position="153"/>
    </location>
</feature>
<name>A0AAJ7EHJ3_PAPXU</name>
<feature type="signal peptide" evidence="2">
    <location>
        <begin position="1"/>
        <end position="22"/>
    </location>
</feature>
<feature type="compositionally biased region" description="Polar residues" evidence="1">
    <location>
        <begin position="138"/>
        <end position="153"/>
    </location>
</feature>
<protein>
    <submittedName>
        <fullName evidence="3">Uncharacterized protein</fullName>
    </submittedName>
</protein>
<feature type="compositionally biased region" description="Low complexity" evidence="1">
    <location>
        <begin position="84"/>
        <end position="94"/>
    </location>
</feature>
<organism evidence="3">
    <name type="scientific">Papilio xuthus</name>
    <name type="common">Asian swallowtail butterfly</name>
    <dbReference type="NCBI Taxonomy" id="66420"/>
    <lineage>
        <taxon>Eukaryota</taxon>
        <taxon>Metazoa</taxon>
        <taxon>Ecdysozoa</taxon>
        <taxon>Arthropoda</taxon>
        <taxon>Hexapoda</taxon>
        <taxon>Insecta</taxon>
        <taxon>Pterygota</taxon>
        <taxon>Neoptera</taxon>
        <taxon>Endopterygota</taxon>
        <taxon>Lepidoptera</taxon>
        <taxon>Glossata</taxon>
        <taxon>Ditrysia</taxon>
        <taxon>Papilionoidea</taxon>
        <taxon>Papilionidae</taxon>
        <taxon>Papilioninae</taxon>
        <taxon>Papilio</taxon>
    </lineage>
</organism>
<feature type="region of interest" description="Disordered" evidence="1">
    <location>
        <begin position="520"/>
        <end position="594"/>
    </location>
</feature>
<keyword evidence="2" id="KW-0732">Signal</keyword>
<feature type="compositionally biased region" description="Basic residues" evidence="1">
    <location>
        <begin position="546"/>
        <end position="560"/>
    </location>
</feature>
<dbReference type="RefSeq" id="XP_013177615.1">
    <property type="nucleotide sequence ID" value="XM_013322161.1"/>
</dbReference>
<reference evidence="3" key="1">
    <citation type="submission" date="2025-08" db="UniProtKB">
        <authorList>
            <consortium name="RefSeq"/>
        </authorList>
    </citation>
    <scope>IDENTIFICATION</scope>
</reference>
<evidence type="ECO:0000256" key="2">
    <source>
        <dbReference type="SAM" id="SignalP"/>
    </source>
</evidence>
<dbReference type="KEGG" id="pxu:106125080"/>
<evidence type="ECO:0000313" key="3">
    <source>
        <dbReference type="RefSeq" id="XP_013177615.1"/>
    </source>
</evidence>
<evidence type="ECO:0000256" key="1">
    <source>
        <dbReference type="SAM" id="MobiDB-lite"/>
    </source>
</evidence>
<feature type="region of interest" description="Disordered" evidence="1">
    <location>
        <begin position="84"/>
        <end position="114"/>
    </location>
</feature>
<dbReference type="Proteomes" id="UP000694872">
    <property type="component" value="Unplaced"/>
</dbReference>
<sequence>MYSRIVIVALLVLLVHQNVVDARKQRKTKQPTETESPVPQPSVLTYSTFGFNDVASRDGFVPTSPEYSNHHNKYEESSKKLYAPAFPSAPDPDFTSNSQSLNGEPFTNAEGGQQSNMVQFNPASFYRSSNVKSEDGINKNSGGEYNRGSENNNNPVYGTKINYNNRTISFNGYNNSEVVNNEPYNNYKYSNYDNSQYYNDKNPLHVGSVNSNQNLYDYTTYPPQEIENLMKAAPVSSQGIKHLYTDIRESLTPNNGNSYSASEDYLNKFKNLYGTVPASSTNWGNIFKNTDYSSYKTHNYKPTQEAEENYEYVHIPKRPNNYRFEKDSESIAHDWSAYSKKHNHEWNKEKYNNRFKSEEDLLGLRNHDTSHPSYLPTFQYHGNEDSDESFKEAVEKWREDYIKTKYRDTPNYDYEASEAKHVHSVNPYQIEVPHPVIVPVPQPYPVRVPVAKPVAVPVMHEVAVPIEKPVPYPVYKKVPYPVEKLVPVPVVKQVPVPVVKPYPVAVPQVRPVFHHSRPSAYREEYDDHEDDDYFPRPESSNIVYNKRPKSPRSRQRRPSRMSHQERSKNRRPQRRPNSSRERDQHRYVKPSSEYNRYRYHDNDFEDDHDHNDYFTYCKRIGNC</sequence>